<dbReference type="InterPro" id="IPR050367">
    <property type="entry name" value="APC_superfamily"/>
</dbReference>
<gene>
    <name evidence="7" type="ORF">GCM10008983_02010</name>
</gene>
<feature type="transmembrane region" description="Helical" evidence="6">
    <location>
        <begin position="123"/>
        <end position="140"/>
    </location>
</feature>
<feature type="transmembrane region" description="Helical" evidence="6">
    <location>
        <begin position="80"/>
        <end position="103"/>
    </location>
</feature>
<dbReference type="PANTHER" id="PTHR42770">
    <property type="entry name" value="AMINO ACID TRANSPORTER-RELATED"/>
    <property type="match status" value="1"/>
</dbReference>
<evidence type="ECO:0000256" key="4">
    <source>
        <dbReference type="ARBA" id="ARBA00022989"/>
    </source>
</evidence>
<evidence type="ECO:0000256" key="1">
    <source>
        <dbReference type="ARBA" id="ARBA00004651"/>
    </source>
</evidence>
<feature type="transmembrane region" description="Helical" evidence="6">
    <location>
        <begin position="346"/>
        <end position="364"/>
    </location>
</feature>
<protein>
    <submittedName>
        <fullName evidence="7">APC family permease</fullName>
    </submittedName>
</protein>
<feature type="transmembrane region" description="Helical" evidence="6">
    <location>
        <begin position="220"/>
        <end position="243"/>
    </location>
</feature>
<evidence type="ECO:0000256" key="5">
    <source>
        <dbReference type="ARBA" id="ARBA00023136"/>
    </source>
</evidence>
<feature type="transmembrane region" description="Helical" evidence="6">
    <location>
        <begin position="415"/>
        <end position="434"/>
    </location>
</feature>
<dbReference type="InterPro" id="IPR002293">
    <property type="entry name" value="AA/rel_permease1"/>
</dbReference>
<feature type="transmembrane region" description="Helical" evidence="6">
    <location>
        <begin position="40"/>
        <end position="59"/>
    </location>
</feature>
<reference evidence="8" key="1">
    <citation type="journal article" date="2019" name="Int. J. Syst. Evol. Microbiol.">
        <title>The Global Catalogue of Microorganisms (GCM) 10K type strain sequencing project: providing services to taxonomists for standard genome sequencing and annotation.</title>
        <authorList>
            <consortium name="The Broad Institute Genomics Platform"/>
            <consortium name="The Broad Institute Genome Sequencing Center for Infectious Disease"/>
            <person name="Wu L."/>
            <person name="Ma J."/>
        </authorList>
    </citation>
    <scope>NUCLEOTIDE SEQUENCE [LARGE SCALE GENOMIC DNA]</scope>
    <source>
        <strain evidence="8">JCM 12149</strain>
    </source>
</reference>
<dbReference type="Proteomes" id="UP001501459">
    <property type="component" value="Unassembled WGS sequence"/>
</dbReference>
<dbReference type="EMBL" id="BAAADM010000005">
    <property type="protein sequence ID" value="GAA0429278.1"/>
    <property type="molecule type" value="Genomic_DNA"/>
</dbReference>
<name>A0ABP3IVX8_9BACI</name>
<feature type="transmembrane region" description="Helical" evidence="6">
    <location>
        <begin position="147"/>
        <end position="167"/>
    </location>
</feature>
<comment type="caution">
    <text evidence="7">The sequence shown here is derived from an EMBL/GenBank/DDBJ whole genome shotgun (WGS) entry which is preliminary data.</text>
</comment>
<dbReference type="PANTHER" id="PTHR42770:SF12">
    <property type="entry name" value="AMINO ACID TRANSPORTER"/>
    <property type="match status" value="1"/>
</dbReference>
<feature type="transmembrane region" description="Helical" evidence="6">
    <location>
        <begin position="385"/>
        <end position="403"/>
    </location>
</feature>
<feature type="transmembrane region" description="Helical" evidence="6">
    <location>
        <begin position="187"/>
        <end position="208"/>
    </location>
</feature>
<feature type="transmembrane region" description="Helical" evidence="6">
    <location>
        <begin position="320"/>
        <end position="340"/>
    </location>
</feature>
<evidence type="ECO:0000256" key="6">
    <source>
        <dbReference type="SAM" id="Phobius"/>
    </source>
</evidence>
<evidence type="ECO:0000256" key="3">
    <source>
        <dbReference type="ARBA" id="ARBA00022692"/>
    </source>
</evidence>
<organism evidence="7 8">
    <name type="scientific">Lentibacillus halophilus</name>
    <dbReference type="NCBI Taxonomy" id="295065"/>
    <lineage>
        <taxon>Bacteria</taxon>
        <taxon>Bacillati</taxon>
        <taxon>Bacillota</taxon>
        <taxon>Bacilli</taxon>
        <taxon>Bacillales</taxon>
        <taxon>Bacillaceae</taxon>
        <taxon>Lentibacillus</taxon>
    </lineage>
</organism>
<dbReference type="RefSeq" id="WP_343750582.1">
    <property type="nucleotide sequence ID" value="NZ_BAAADM010000005.1"/>
</dbReference>
<evidence type="ECO:0000256" key="2">
    <source>
        <dbReference type="ARBA" id="ARBA00022475"/>
    </source>
</evidence>
<feature type="transmembrane region" description="Helical" evidence="6">
    <location>
        <begin position="7"/>
        <end position="28"/>
    </location>
</feature>
<feature type="transmembrane region" description="Helical" evidence="6">
    <location>
        <begin position="274"/>
        <end position="300"/>
    </location>
</feature>
<dbReference type="Pfam" id="PF13520">
    <property type="entry name" value="AA_permease_2"/>
    <property type="match status" value="1"/>
</dbReference>
<dbReference type="PIRSF" id="PIRSF006060">
    <property type="entry name" value="AA_transporter"/>
    <property type="match status" value="1"/>
</dbReference>
<keyword evidence="8" id="KW-1185">Reference proteome</keyword>
<evidence type="ECO:0000313" key="8">
    <source>
        <dbReference type="Proteomes" id="UP001501459"/>
    </source>
</evidence>
<comment type="subcellular location">
    <subcellularLocation>
        <location evidence="1">Cell membrane</location>
        <topology evidence="1">Multi-pass membrane protein</topology>
    </subcellularLocation>
</comment>
<proteinExistence type="predicted"/>
<accession>A0ABP3IVX8</accession>
<keyword evidence="2" id="KW-1003">Cell membrane</keyword>
<keyword evidence="3 6" id="KW-0812">Transmembrane</keyword>
<dbReference type="Gene3D" id="1.20.1740.10">
    <property type="entry name" value="Amino acid/polyamine transporter I"/>
    <property type="match status" value="1"/>
</dbReference>
<keyword evidence="5 6" id="KW-0472">Membrane</keyword>
<keyword evidence="4 6" id="KW-1133">Transmembrane helix</keyword>
<evidence type="ECO:0000313" key="7">
    <source>
        <dbReference type="EMBL" id="GAA0429278.1"/>
    </source>
</evidence>
<sequence>MSQLKRTIGLWGATAIGVGIVVSSSALVSLGQGFGAGGTGFIFAMLAALILMVFAYASFTELSSIMPVAGGINHYTLPAMGPFVGIIAVISGYVLVSIFSGAAEAAVAGIIFTDVFAPGLDPVIVSVTITVIIALINVLGVKAFSSFQVALTTLLIGSTVILGILGISGIELPGEPVQYSMNMASETGWGVLGLTALAIWLFIGIEFITPMAEETKRPNFTIPIAIGIGLTVIFIANMLFGLASIKFVSLDILANSASPHVEAASAMLGRTGQIWMGVAAIFATASTMNTIIGSVARMLYGMGQRGQLPKVFGSLNRFGAPWVGVVFLSALFLILVLSGTANGETVGILILAGCFCWLVTYCIAHIDVMILRFKYPDVKRGFKSPFGITFQILGLLGMIYVMFNMSPDPDEARQIYKYSLIFLGITVIFAAWWVKFKMKKSLFETVSLEKITNDPHNEDETA</sequence>